<evidence type="ECO:0000313" key="4">
    <source>
        <dbReference type="EMBL" id="PKB33500.1"/>
    </source>
</evidence>
<evidence type="ECO:0000259" key="2">
    <source>
        <dbReference type="PROSITE" id="PS51352"/>
    </source>
</evidence>
<dbReference type="Pfam" id="PF13462">
    <property type="entry name" value="Thioredoxin_4"/>
    <property type="match status" value="1"/>
</dbReference>
<sequence>MTRNVKISLAVVGAFALIVAALLFATRPGTPETGAAAGAPDSLVTADAARLNDAPNASATLVEFADFQCPACGQVQPIMDQLVQQYGDRVQFVFRNFPLPMHQNAEAAALAGEAARAQGAFHPMYERLFQTQRDWSESPDAATVFRGYAQDLGLDLNAYDAAVADPATAAKIQADKDAGLAAGVEGTPTIFVNGEKVQLRSVQDITDALDAAVNR</sequence>
<dbReference type="PANTHER" id="PTHR13887">
    <property type="entry name" value="GLUTATHIONE S-TRANSFERASE KAPPA"/>
    <property type="match status" value="1"/>
</dbReference>
<protein>
    <submittedName>
        <fullName evidence="3">Protein-disulfide isomerase</fullName>
    </submittedName>
    <submittedName>
        <fullName evidence="4">Thioredoxin-like protein</fullName>
    </submittedName>
</protein>
<dbReference type="Proteomes" id="UP000549695">
    <property type="component" value="Unassembled WGS sequence"/>
</dbReference>
<evidence type="ECO:0000313" key="3">
    <source>
        <dbReference type="EMBL" id="NYG00729.1"/>
    </source>
</evidence>
<dbReference type="InterPro" id="IPR012336">
    <property type="entry name" value="Thioredoxin-like_fold"/>
</dbReference>
<organism evidence="3 6">
    <name type="scientific">Pseudonocardia alni</name>
    <name type="common">Amycolata alni</name>
    <dbReference type="NCBI Taxonomy" id="33907"/>
    <lineage>
        <taxon>Bacteria</taxon>
        <taxon>Bacillati</taxon>
        <taxon>Actinomycetota</taxon>
        <taxon>Actinomycetes</taxon>
        <taxon>Pseudonocardiales</taxon>
        <taxon>Pseudonocardiaceae</taxon>
        <taxon>Pseudonocardia</taxon>
    </lineage>
</organism>
<dbReference type="InterPro" id="IPR036249">
    <property type="entry name" value="Thioredoxin-like_sf"/>
</dbReference>
<evidence type="ECO:0000313" key="6">
    <source>
        <dbReference type="Proteomes" id="UP000549695"/>
    </source>
</evidence>
<comment type="similarity">
    <text evidence="1">Belongs to the thioredoxin family. DsbA subfamily.</text>
</comment>
<dbReference type="RefSeq" id="WP_062402120.1">
    <property type="nucleotide sequence ID" value="NZ_BAAAJZ010000008.1"/>
</dbReference>
<accession>A0A852VX74</accession>
<proteinExistence type="inferred from homology"/>
<reference evidence="3 6" key="1">
    <citation type="submission" date="2020-07" db="EMBL/GenBank/DDBJ databases">
        <title>Sequencing the genomes of 1000 actinobacteria strains.</title>
        <authorList>
            <person name="Klenk H.-P."/>
        </authorList>
    </citation>
    <scope>NUCLEOTIDE SEQUENCE [LARGE SCALE GENOMIC DNA]</scope>
    <source>
        <strain evidence="4 5">DSM 44104</strain>
        <strain evidence="3 6">DSM 44749</strain>
    </source>
</reference>
<dbReference type="EMBL" id="JACCCZ010000001">
    <property type="protein sequence ID" value="NYG00729.1"/>
    <property type="molecule type" value="Genomic_DNA"/>
</dbReference>
<keyword evidence="6" id="KW-1185">Reference proteome</keyword>
<dbReference type="Proteomes" id="UP000232453">
    <property type="component" value="Unassembled WGS sequence"/>
</dbReference>
<gene>
    <name evidence="4" type="ORF">ATL51_5265</name>
    <name evidence="3" type="ORF">HDA37_001014</name>
</gene>
<evidence type="ECO:0000256" key="1">
    <source>
        <dbReference type="ARBA" id="ARBA00005791"/>
    </source>
</evidence>
<dbReference type="GeneID" id="98050826"/>
<dbReference type="Gene3D" id="3.40.30.10">
    <property type="entry name" value="Glutaredoxin"/>
    <property type="match status" value="1"/>
</dbReference>
<dbReference type="GO" id="GO:0016853">
    <property type="term" value="F:isomerase activity"/>
    <property type="evidence" value="ECO:0007669"/>
    <property type="project" value="UniProtKB-KW"/>
</dbReference>
<dbReference type="SUPFAM" id="SSF52833">
    <property type="entry name" value="Thioredoxin-like"/>
    <property type="match status" value="1"/>
</dbReference>
<comment type="caution">
    <text evidence="3">The sequence shown here is derived from an EMBL/GenBank/DDBJ whole genome shotgun (WGS) entry which is preliminary data.</text>
</comment>
<feature type="domain" description="Thioredoxin" evidence="2">
    <location>
        <begin position="33"/>
        <end position="214"/>
    </location>
</feature>
<dbReference type="EMBL" id="PHUJ01000003">
    <property type="protein sequence ID" value="PKB33500.1"/>
    <property type="molecule type" value="Genomic_DNA"/>
</dbReference>
<dbReference type="PANTHER" id="PTHR13887:SF55">
    <property type="entry name" value="SLR0313 PROTEIN"/>
    <property type="match status" value="1"/>
</dbReference>
<name>A0A852VX74_PSEA5</name>
<dbReference type="InterPro" id="IPR013766">
    <property type="entry name" value="Thioredoxin_domain"/>
</dbReference>
<evidence type="ECO:0000313" key="5">
    <source>
        <dbReference type="Proteomes" id="UP000232453"/>
    </source>
</evidence>
<keyword evidence="3" id="KW-0413">Isomerase</keyword>
<dbReference type="PROSITE" id="PS51352">
    <property type="entry name" value="THIOREDOXIN_2"/>
    <property type="match status" value="1"/>
</dbReference>
<accession>A0AA44UUF3</accession>
<dbReference type="AlphaFoldDB" id="A0A852VX74"/>